<evidence type="ECO:0000313" key="2">
    <source>
        <dbReference type="Proteomes" id="UP001234989"/>
    </source>
</evidence>
<organism evidence="1 2">
    <name type="scientific">Solanum verrucosum</name>
    <dbReference type="NCBI Taxonomy" id="315347"/>
    <lineage>
        <taxon>Eukaryota</taxon>
        <taxon>Viridiplantae</taxon>
        <taxon>Streptophyta</taxon>
        <taxon>Embryophyta</taxon>
        <taxon>Tracheophyta</taxon>
        <taxon>Spermatophyta</taxon>
        <taxon>Magnoliopsida</taxon>
        <taxon>eudicotyledons</taxon>
        <taxon>Gunneridae</taxon>
        <taxon>Pentapetalae</taxon>
        <taxon>asterids</taxon>
        <taxon>lamiids</taxon>
        <taxon>Solanales</taxon>
        <taxon>Solanaceae</taxon>
        <taxon>Solanoideae</taxon>
        <taxon>Solaneae</taxon>
        <taxon>Solanum</taxon>
    </lineage>
</organism>
<dbReference type="EMBL" id="CP133621">
    <property type="protein sequence ID" value="WMV51501.1"/>
    <property type="molecule type" value="Genomic_DNA"/>
</dbReference>
<keyword evidence="2" id="KW-1185">Reference proteome</keyword>
<sequence length="10" mass="1200">MHLELAWVVC</sequence>
<gene>
    <name evidence="1" type="ORF">MTR67_044886</name>
</gene>
<name>A0AAF0UU96_SOLVR</name>
<accession>A0AAF0UU96</accession>
<protein>
    <submittedName>
        <fullName evidence="1">Uncharacterized protein</fullName>
    </submittedName>
</protein>
<reference evidence="1" key="1">
    <citation type="submission" date="2023-08" db="EMBL/GenBank/DDBJ databases">
        <title>A de novo genome assembly of Solanum verrucosum Schlechtendal, a Mexican diploid species geographically isolated from the other diploid A-genome species in potato relatives.</title>
        <authorList>
            <person name="Hosaka K."/>
        </authorList>
    </citation>
    <scope>NUCLEOTIDE SEQUENCE</scope>
    <source>
        <tissue evidence="1">Young leaves</tissue>
    </source>
</reference>
<dbReference type="Proteomes" id="UP001234989">
    <property type="component" value="Chromosome 10"/>
</dbReference>
<proteinExistence type="predicted"/>
<evidence type="ECO:0000313" key="1">
    <source>
        <dbReference type="EMBL" id="WMV51501.1"/>
    </source>
</evidence>